<accession>A0ABU8MPS2</accession>
<dbReference type="RefSeq" id="WP_337695739.1">
    <property type="nucleotide sequence ID" value="NZ_JBBEGN010000007.1"/>
</dbReference>
<gene>
    <name evidence="1" type="ORF">WCD74_15390</name>
</gene>
<name>A0ABU8MPS2_9PSEU</name>
<evidence type="ECO:0000313" key="1">
    <source>
        <dbReference type="EMBL" id="MEJ2869157.1"/>
    </source>
</evidence>
<sequence>MVLDGRVSAVVPAWMLGDGEYVGLGVGDRVRTGFALAVTSTQPGGAARLDQAADRPGLTTVGGRTDAAGGTTILRCDVWVFVLLASGRVTPDAELSAEGWLTVEPYLWAAGGVLADAVPEGVADWTVARVRQVDDAARDLDRLPRAAAADPDAAYVLDLAGRG</sequence>
<comment type="caution">
    <text evidence="1">The sequence shown here is derived from an EMBL/GenBank/DDBJ whole genome shotgun (WGS) entry which is preliminary data.</text>
</comment>
<dbReference type="Proteomes" id="UP001385809">
    <property type="component" value="Unassembled WGS sequence"/>
</dbReference>
<dbReference type="EMBL" id="JBBEGN010000007">
    <property type="protein sequence ID" value="MEJ2869157.1"/>
    <property type="molecule type" value="Genomic_DNA"/>
</dbReference>
<protein>
    <submittedName>
        <fullName evidence="1">Uncharacterized protein</fullName>
    </submittedName>
</protein>
<organism evidence="1 2">
    <name type="scientific">Actinomycetospora aurantiaca</name>
    <dbReference type="NCBI Taxonomy" id="3129233"/>
    <lineage>
        <taxon>Bacteria</taxon>
        <taxon>Bacillati</taxon>
        <taxon>Actinomycetota</taxon>
        <taxon>Actinomycetes</taxon>
        <taxon>Pseudonocardiales</taxon>
        <taxon>Pseudonocardiaceae</taxon>
        <taxon>Actinomycetospora</taxon>
    </lineage>
</organism>
<proteinExistence type="predicted"/>
<reference evidence="1 2" key="1">
    <citation type="submission" date="2024-03" db="EMBL/GenBank/DDBJ databases">
        <title>Actinomycetospora sp. OC33-EN08, a novel actinomycete isolated from wild orchid (Aerides multiflora).</title>
        <authorList>
            <person name="Suriyachadkun C."/>
        </authorList>
    </citation>
    <scope>NUCLEOTIDE SEQUENCE [LARGE SCALE GENOMIC DNA]</scope>
    <source>
        <strain evidence="1 2">OC33-EN08</strain>
    </source>
</reference>
<keyword evidence="2" id="KW-1185">Reference proteome</keyword>
<evidence type="ECO:0000313" key="2">
    <source>
        <dbReference type="Proteomes" id="UP001385809"/>
    </source>
</evidence>